<dbReference type="RefSeq" id="XP_016762775.1">
    <property type="nucleotide sequence ID" value="XM_016908018.1"/>
</dbReference>
<sequence>MAPTSECTFHIYPKEITNPPVWRTLSVPSDCSFRKLHRALQIAFNWATTHSYEFHVHDPSFDPNAEEAQNSMAEIQRMIMKQALPDSNAPREYLLRVNDDQEWSSTNRQPVDCMHQGMWAHPRTPLKGASKTRLFEVLEKPEYKGKKMTYLYDYGDCWEHDIEVLGTAPVAGKIRCLDGEGHYVAEDAGCFKGWNKVLEAYRTASPDKEQKQNRLWFEKQASNRDPAGLSGDKAKRWDKDAINMKLSVLA</sequence>
<dbReference type="GeneID" id="27905155"/>
<dbReference type="EMBL" id="KB456262">
    <property type="protein sequence ID" value="EMF14654.1"/>
    <property type="molecule type" value="Genomic_DNA"/>
</dbReference>
<evidence type="ECO:0000313" key="4">
    <source>
        <dbReference type="Proteomes" id="UP000016931"/>
    </source>
</evidence>
<gene>
    <name evidence="3" type="ORF">SEPMUDRAFT_162715</name>
</gene>
<name>M3D9U6_SPHMS</name>
<evidence type="ECO:0000256" key="1">
    <source>
        <dbReference type="SAM" id="MobiDB-lite"/>
    </source>
</evidence>
<evidence type="ECO:0000313" key="3">
    <source>
        <dbReference type="EMBL" id="EMF14654.1"/>
    </source>
</evidence>
<dbReference type="STRING" id="692275.M3D9U6"/>
<feature type="domain" description="Plasmid pRiA4b Orf3-like" evidence="2">
    <location>
        <begin position="17"/>
        <end position="220"/>
    </location>
</feature>
<dbReference type="PANTHER" id="PTHR41878">
    <property type="entry name" value="LEXA REPRESSOR-RELATED"/>
    <property type="match status" value="1"/>
</dbReference>
<dbReference type="InterPro" id="IPR012912">
    <property type="entry name" value="Plasmid_pRiA4b_Orf3-like"/>
</dbReference>
<dbReference type="HOGENOM" id="CLU_918590_0_0_1"/>
<dbReference type="PANTHER" id="PTHR41878:SF1">
    <property type="entry name" value="TNPR PROTEIN"/>
    <property type="match status" value="1"/>
</dbReference>
<dbReference type="Pfam" id="PF07929">
    <property type="entry name" value="PRiA4_ORF3"/>
    <property type="match status" value="1"/>
</dbReference>
<protein>
    <submittedName>
        <fullName evidence="3">Plasmid pRiA4b ORF-3-like protein</fullName>
    </submittedName>
</protein>
<keyword evidence="4" id="KW-1185">Reference proteome</keyword>
<proteinExistence type="predicted"/>
<dbReference type="Gene3D" id="3.10.290.30">
    <property type="entry name" value="MM3350-like"/>
    <property type="match status" value="1"/>
</dbReference>
<reference evidence="3 4" key="1">
    <citation type="journal article" date="2012" name="PLoS Pathog.">
        <title>Diverse lifestyles and strategies of plant pathogenesis encoded in the genomes of eighteen Dothideomycetes fungi.</title>
        <authorList>
            <person name="Ohm R.A."/>
            <person name="Feau N."/>
            <person name="Henrissat B."/>
            <person name="Schoch C.L."/>
            <person name="Horwitz B.A."/>
            <person name="Barry K.W."/>
            <person name="Condon B.J."/>
            <person name="Copeland A.C."/>
            <person name="Dhillon B."/>
            <person name="Glaser F."/>
            <person name="Hesse C.N."/>
            <person name="Kosti I."/>
            <person name="LaButti K."/>
            <person name="Lindquist E.A."/>
            <person name="Lucas S."/>
            <person name="Salamov A.A."/>
            <person name="Bradshaw R.E."/>
            <person name="Ciuffetti L."/>
            <person name="Hamelin R.C."/>
            <person name="Kema G.H.J."/>
            <person name="Lawrence C."/>
            <person name="Scott J.A."/>
            <person name="Spatafora J.W."/>
            <person name="Turgeon B.G."/>
            <person name="de Wit P.J.G.M."/>
            <person name="Zhong S."/>
            <person name="Goodwin S.B."/>
            <person name="Grigoriev I.V."/>
        </authorList>
    </citation>
    <scope>NUCLEOTIDE SEQUENCE [LARGE SCALE GENOMIC DNA]</scope>
    <source>
        <strain evidence="3 4">SO2202</strain>
    </source>
</reference>
<dbReference type="InterPro" id="IPR024047">
    <property type="entry name" value="MM3350-like_sf"/>
</dbReference>
<dbReference type="OMA" id="SECTFHI"/>
<feature type="region of interest" description="Disordered" evidence="1">
    <location>
        <begin position="211"/>
        <end position="233"/>
    </location>
</feature>
<dbReference type="SUPFAM" id="SSF159941">
    <property type="entry name" value="MM3350-like"/>
    <property type="match status" value="1"/>
</dbReference>
<accession>M3D9U6</accession>
<evidence type="ECO:0000259" key="2">
    <source>
        <dbReference type="Pfam" id="PF07929"/>
    </source>
</evidence>
<dbReference type="OrthoDB" id="245563at2759"/>
<organism evidence="3 4">
    <name type="scientific">Sphaerulina musiva (strain SO2202)</name>
    <name type="common">Poplar stem canker fungus</name>
    <name type="synonym">Septoria musiva</name>
    <dbReference type="NCBI Taxonomy" id="692275"/>
    <lineage>
        <taxon>Eukaryota</taxon>
        <taxon>Fungi</taxon>
        <taxon>Dikarya</taxon>
        <taxon>Ascomycota</taxon>
        <taxon>Pezizomycotina</taxon>
        <taxon>Dothideomycetes</taxon>
        <taxon>Dothideomycetidae</taxon>
        <taxon>Mycosphaerellales</taxon>
        <taxon>Mycosphaerellaceae</taxon>
        <taxon>Sphaerulina</taxon>
    </lineage>
</organism>
<dbReference type="Proteomes" id="UP000016931">
    <property type="component" value="Unassembled WGS sequence"/>
</dbReference>
<dbReference type="eggNOG" id="ENOG502RFZV">
    <property type="taxonomic scope" value="Eukaryota"/>
</dbReference>
<dbReference type="AlphaFoldDB" id="M3D9U6"/>